<dbReference type="EMBL" id="FMKA01000031">
    <property type="protein sequence ID" value="SCP99021.1"/>
    <property type="molecule type" value="Genomic_DNA"/>
</dbReference>
<evidence type="ECO:0000313" key="5">
    <source>
        <dbReference type="Proteomes" id="UP000199315"/>
    </source>
</evidence>
<keyword evidence="3" id="KW-0472">Membrane</keyword>
<gene>
    <name evidence="4" type="ORF">SAMN05421730_10312</name>
</gene>
<evidence type="ECO:0000256" key="1">
    <source>
        <dbReference type="SAM" id="Coils"/>
    </source>
</evidence>
<feature type="transmembrane region" description="Helical" evidence="3">
    <location>
        <begin position="165"/>
        <end position="188"/>
    </location>
</feature>
<name>A0A1D3TXH3_9FIRM</name>
<dbReference type="OrthoDB" id="9772748at2"/>
<dbReference type="AlphaFoldDB" id="A0A1D3TXH3"/>
<feature type="compositionally biased region" description="Basic and acidic residues" evidence="2">
    <location>
        <begin position="9"/>
        <end position="18"/>
    </location>
</feature>
<keyword evidence="3" id="KW-0812">Transmembrane</keyword>
<organism evidence="4 5">
    <name type="scientific">Anaerobium acetethylicum</name>
    <dbReference type="NCBI Taxonomy" id="1619234"/>
    <lineage>
        <taxon>Bacteria</taxon>
        <taxon>Bacillati</taxon>
        <taxon>Bacillota</taxon>
        <taxon>Clostridia</taxon>
        <taxon>Lachnospirales</taxon>
        <taxon>Lachnospiraceae</taxon>
        <taxon>Anaerobium</taxon>
    </lineage>
</organism>
<keyword evidence="5" id="KW-1185">Reference proteome</keyword>
<reference evidence="4 5" key="1">
    <citation type="submission" date="2016-09" db="EMBL/GenBank/DDBJ databases">
        <authorList>
            <person name="Capua I."/>
            <person name="De Benedictis P."/>
            <person name="Joannis T."/>
            <person name="Lombin L.H."/>
            <person name="Cattoli G."/>
        </authorList>
    </citation>
    <scope>NUCLEOTIDE SEQUENCE [LARGE SCALE GENOMIC DNA]</scope>
    <source>
        <strain evidence="4 5">GluBS11</strain>
    </source>
</reference>
<feature type="region of interest" description="Disordered" evidence="2">
    <location>
        <begin position="1"/>
        <end position="38"/>
    </location>
</feature>
<evidence type="ECO:0000313" key="4">
    <source>
        <dbReference type="EMBL" id="SCP99021.1"/>
    </source>
</evidence>
<protein>
    <submittedName>
        <fullName evidence="4">Uncharacterized protein</fullName>
    </submittedName>
</protein>
<feature type="transmembrane region" description="Helical" evidence="3">
    <location>
        <begin position="194"/>
        <end position="212"/>
    </location>
</feature>
<proteinExistence type="predicted"/>
<dbReference type="RefSeq" id="WP_091236278.1">
    <property type="nucleotide sequence ID" value="NZ_FMKA01000031.1"/>
</dbReference>
<keyword evidence="3" id="KW-1133">Transmembrane helix</keyword>
<dbReference type="Proteomes" id="UP000199315">
    <property type="component" value="Unassembled WGS sequence"/>
</dbReference>
<dbReference type="STRING" id="1619234.SAMN05421730_10312"/>
<evidence type="ECO:0000256" key="3">
    <source>
        <dbReference type="SAM" id="Phobius"/>
    </source>
</evidence>
<feature type="coiled-coil region" evidence="1">
    <location>
        <begin position="125"/>
        <end position="159"/>
    </location>
</feature>
<evidence type="ECO:0000256" key="2">
    <source>
        <dbReference type="SAM" id="MobiDB-lite"/>
    </source>
</evidence>
<sequence>MKLFRWRKTAKESEEKKTGSSSAESGRHIPADEKTLTPEIEMEAASELEKAKTEYQMVIGYVTDIQEIENLPEAEKRHLAELAKRLVRLSSERKKYQSGSENLSDSQMLFIEKHEPEIPGILRELQSAEKKQLQIKRDMQQLEGEKGVLSGRLKELLSKIRDIKAIAITAFAAMVVIILILAAMQLMAGFDTRIGILAAILGASLTAAWTLVRMRQNQLELAKTEINMNRAIEFLNKAKLQYVNATNGIEYIYEKYSINSSRELEYLWEQYRRAAGSREKYRQNAKELDSCCDELTAAIGRFRINDPEIWVYQAEALADENEMEALKGRLMERIGKLREKLDTR</sequence>
<accession>A0A1D3TXH3</accession>
<feature type="compositionally biased region" description="Basic and acidic residues" evidence="2">
    <location>
        <begin position="25"/>
        <end position="36"/>
    </location>
</feature>
<keyword evidence="1" id="KW-0175">Coiled coil</keyword>